<evidence type="ECO:0000256" key="1">
    <source>
        <dbReference type="SAM" id="MobiDB-lite"/>
    </source>
</evidence>
<dbReference type="Proteomes" id="UP000236291">
    <property type="component" value="Unassembled WGS sequence"/>
</dbReference>
<sequence>TAATSSAQQSPTAFAADRSKKIWLVGEEDASSRREQEVVNLDGQDDSSNPGPHRLTTGVPADDFVLPPI</sequence>
<organism evidence="2 3">
    <name type="scientific">Trifolium pratense</name>
    <name type="common">Red clover</name>
    <dbReference type="NCBI Taxonomy" id="57577"/>
    <lineage>
        <taxon>Eukaryota</taxon>
        <taxon>Viridiplantae</taxon>
        <taxon>Streptophyta</taxon>
        <taxon>Embryophyta</taxon>
        <taxon>Tracheophyta</taxon>
        <taxon>Spermatophyta</taxon>
        <taxon>Magnoliopsida</taxon>
        <taxon>eudicotyledons</taxon>
        <taxon>Gunneridae</taxon>
        <taxon>Pentapetalae</taxon>
        <taxon>rosids</taxon>
        <taxon>fabids</taxon>
        <taxon>Fabales</taxon>
        <taxon>Fabaceae</taxon>
        <taxon>Papilionoideae</taxon>
        <taxon>50 kb inversion clade</taxon>
        <taxon>NPAAA clade</taxon>
        <taxon>Hologalegina</taxon>
        <taxon>IRL clade</taxon>
        <taxon>Trifolieae</taxon>
        <taxon>Trifolium</taxon>
    </lineage>
</organism>
<feature type="non-terminal residue" evidence="2">
    <location>
        <position position="1"/>
    </location>
</feature>
<reference evidence="2 3" key="1">
    <citation type="journal article" date="2014" name="Am. J. Bot.">
        <title>Genome assembly and annotation for red clover (Trifolium pratense; Fabaceae).</title>
        <authorList>
            <person name="Istvanek J."/>
            <person name="Jaros M."/>
            <person name="Krenek A."/>
            <person name="Repkova J."/>
        </authorList>
    </citation>
    <scope>NUCLEOTIDE SEQUENCE [LARGE SCALE GENOMIC DNA]</scope>
    <source>
        <strain evidence="3">cv. Tatra</strain>
        <tissue evidence="2">Young leaves</tissue>
    </source>
</reference>
<dbReference type="AlphaFoldDB" id="A0A2K3KTA1"/>
<feature type="non-terminal residue" evidence="2">
    <location>
        <position position="69"/>
    </location>
</feature>
<reference evidence="2 3" key="2">
    <citation type="journal article" date="2017" name="Front. Plant Sci.">
        <title>Gene Classification and Mining of Molecular Markers Useful in Red Clover (Trifolium pratense) Breeding.</title>
        <authorList>
            <person name="Istvanek J."/>
            <person name="Dluhosova J."/>
            <person name="Dluhos P."/>
            <person name="Patkova L."/>
            <person name="Nedelnik J."/>
            <person name="Repkova J."/>
        </authorList>
    </citation>
    <scope>NUCLEOTIDE SEQUENCE [LARGE SCALE GENOMIC DNA]</scope>
    <source>
        <strain evidence="3">cv. Tatra</strain>
        <tissue evidence="2">Young leaves</tissue>
    </source>
</reference>
<dbReference type="EMBL" id="ASHM01250962">
    <property type="protein sequence ID" value="PNX69506.1"/>
    <property type="molecule type" value="Genomic_DNA"/>
</dbReference>
<evidence type="ECO:0000313" key="3">
    <source>
        <dbReference type="Proteomes" id="UP000236291"/>
    </source>
</evidence>
<accession>A0A2K3KTA1</accession>
<gene>
    <name evidence="2" type="ORF">L195_g064466</name>
</gene>
<proteinExistence type="predicted"/>
<comment type="caution">
    <text evidence="2">The sequence shown here is derived from an EMBL/GenBank/DDBJ whole genome shotgun (WGS) entry which is preliminary data.</text>
</comment>
<protein>
    <submittedName>
        <fullName evidence="2">Uncharacterized protein</fullName>
    </submittedName>
</protein>
<feature type="region of interest" description="Disordered" evidence="1">
    <location>
        <begin position="27"/>
        <end position="69"/>
    </location>
</feature>
<evidence type="ECO:0000313" key="2">
    <source>
        <dbReference type="EMBL" id="PNX69506.1"/>
    </source>
</evidence>
<name>A0A2K3KTA1_TRIPR</name>